<dbReference type="Pfam" id="PF00010">
    <property type="entry name" value="HLH"/>
    <property type="match status" value="1"/>
</dbReference>
<feature type="region of interest" description="Disordered" evidence="1">
    <location>
        <begin position="223"/>
        <end position="262"/>
    </location>
</feature>
<dbReference type="GeneID" id="27699169"/>
<feature type="compositionally biased region" description="Polar residues" evidence="1">
    <location>
        <begin position="131"/>
        <end position="143"/>
    </location>
</feature>
<dbReference type="PANTHER" id="PTHR47336">
    <property type="entry name" value="TRANSCRIPTION FACTOR HMS1-RELATED"/>
    <property type="match status" value="1"/>
</dbReference>
<dbReference type="GO" id="GO:0046983">
    <property type="term" value="F:protein dimerization activity"/>
    <property type="evidence" value="ECO:0007669"/>
    <property type="project" value="InterPro"/>
</dbReference>
<dbReference type="PANTHER" id="PTHR47336:SF2">
    <property type="entry name" value="TRANSCRIPTION FACTOR HMS1-RELATED"/>
    <property type="match status" value="1"/>
</dbReference>
<feature type="region of interest" description="Disordered" evidence="1">
    <location>
        <begin position="113"/>
        <end position="203"/>
    </location>
</feature>
<evidence type="ECO:0000313" key="4">
    <source>
        <dbReference type="Proteomes" id="UP000053789"/>
    </source>
</evidence>
<dbReference type="SUPFAM" id="SSF47459">
    <property type="entry name" value="HLH, helix-loop-helix DNA-binding domain"/>
    <property type="match status" value="1"/>
</dbReference>
<dbReference type="RefSeq" id="XP_016620305.1">
    <property type="nucleotide sequence ID" value="XM_016763981.1"/>
</dbReference>
<dbReference type="InterPro" id="IPR011598">
    <property type="entry name" value="bHLH_dom"/>
</dbReference>
<feature type="compositionally biased region" description="Basic and acidic residues" evidence="1">
    <location>
        <begin position="237"/>
        <end position="247"/>
    </location>
</feature>
<accession>A0A0D2EUV0</accession>
<dbReference type="HOGENOM" id="CLU_877166_0_0_1"/>
<reference evidence="3" key="1">
    <citation type="submission" date="2015-01" db="EMBL/GenBank/DDBJ databases">
        <title>The Genome Sequence of Cladophialophora bantiana CBS 173.52.</title>
        <authorList>
            <consortium name="The Broad Institute Genomics Platform"/>
            <person name="Cuomo C."/>
            <person name="de Hoog S."/>
            <person name="Gorbushina A."/>
            <person name="Stielow B."/>
            <person name="Teixiera M."/>
            <person name="Abouelleil A."/>
            <person name="Chapman S.B."/>
            <person name="Priest M."/>
            <person name="Young S.K."/>
            <person name="Wortman J."/>
            <person name="Nusbaum C."/>
            <person name="Birren B."/>
        </authorList>
    </citation>
    <scope>NUCLEOTIDE SEQUENCE [LARGE SCALE GENOMIC DNA]</scope>
    <source>
        <strain evidence="3">CBS 173.52</strain>
    </source>
</reference>
<evidence type="ECO:0000259" key="2">
    <source>
        <dbReference type="PROSITE" id="PS50888"/>
    </source>
</evidence>
<gene>
    <name evidence="3" type="ORF">Z519_06241</name>
</gene>
<dbReference type="PROSITE" id="PS50888">
    <property type="entry name" value="BHLH"/>
    <property type="match status" value="1"/>
</dbReference>
<dbReference type="VEuPathDB" id="FungiDB:Z519_06241"/>
<feature type="compositionally biased region" description="Basic residues" evidence="1">
    <location>
        <begin position="175"/>
        <end position="184"/>
    </location>
</feature>
<keyword evidence="4" id="KW-1185">Reference proteome</keyword>
<protein>
    <recommendedName>
        <fullName evidence="2">BHLH domain-containing protein</fullName>
    </recommendedName>
</protein>
<dbReference type="AlphaFoldDB" id="A0A0D2EUV0"/>
<dbReference type="Proteomes" id="UP000053789">
    <property type="component" value="Unassembled WGS sequence"/>
</dbReference>
<dbReference type="Gene3D" id="4.10.280.10">
    <property type="entry name" value="Helix-loop-helix DNA-binding domain"/>
    <property type="match status" value="1"/>
</dbReference>
<dbReference type="InterPro" id="IPR052099">
    <property type="entry name" value="Regulatory_TF_Diverse"/>
</dbReference>
<dbReference type="EMBL" id="KN846987">
    <property type="protein sequence ID" value="KIW93636.1"/>
    <property type="molecule type" value="Genomic_DNA"/>
</dbReference>
<evidence type="ECO:0000256" key="1">
    <source>
        <dbReference type="SAM" id="MobiDB-lite"/>
    </source>
</evidence>
<name>A0A0D2EUV0_CLAB1</name>
<proteinExistence type="predicted"/>
<dbReference type="OrthoDB" id="2133190at2759"/>
<evidence type="ECO:0000313" key="3">
    <source>
        <dbReference type="EMBL" id="KIW93636.1"/>
    </source>
</evidence>
<organism evidence="3 4">
    <name type="scientific">Cladophialophora bantiana (strain ATCC 10958 / CBS 173.52 / CDC B-1940 / NIH 8579)</name>
    <name type="common">Xylohypha bantiana</name>
    <dbReference type="NCBI Taxonomy" id="1442370"/>
    <lineage>
        <taxon>Eukaryota</taxon>
        <taxon>Fungi</taxon>
        <taxon>Dikarya</taxon>
        <taxon>Ascomycota</taxon>
        <taxon>Pezizomycotina</taxon>
        <taxon>Eurotiomycetes</taxon>
        <taxon>Chaetothyriomycetidae</taxon>
        <taxon>Chaetothyriales</taxon>
        <taxon>Herpotrichiellaceae</taxon>
        <taxon>Cladophialophora</taxon>
    </lineage>
</organism>
<dbReference type="InterPro" id="IPR036638">
    <property type="entry name" value="HLH_DNA-bd_sf"/>
</dbReference>
<sequence length="316" mass="36314">MDPIIPQQDSLIDMDDWYNFTLPTGEMAEPFGCLSHSLAPYCQSNPADFTQSPQYFTSHETQYPWDTIDSSLFYQSTPYPQYVLGPTQSYRLDNLLEAQNSDSSNDYYQLPDLEPSLCDSSATSEIEDCVPTTTRLPQRTQDPTPRRGRSREKCATNKPRKIASKTAASVDQTRPHRVSKIRRANSRDSEDPDGALAKQAHTEIERRYRNNLNAKMWQLHRTLEGSSRMSSSSDDSDSPRQSEEQRRRQQQQQQPARKSDILSNALQYINESELEMRHMTDEIFRLKSRLAVLQRMVQCDENCAPLKEIIGMEMAS</sequence>
<feature type="domain" description="BHLH" evidence="2">
    <location>
        <begin position="196"/>
        <end position="272"/>
    </location>
</feature>